<dbReference type="EMBL" id="RKLY01000018">
    <property type="protein sequence ID" value="TGD22802.1"/>
    <property type="molecule type" value="Genomic_DNA"/>
</dbReference>
<gene>
    <name evidence="2" type="ORF">EGT49_07695</name>
</gene>
<accession>A0A4Z0JLS8</accession>
<dbReference type="Pfam" id="PF08861">
    <property type="entry name" value="DUF1828"/>
    <property type="match status" value="1"/>
</dbReference>
<comment type="caution">
    <text evidence="2">The sequence shown here is derived from an EMBL/GenBank/DDBJ whole genome shotgun (WGS) entry which is preliminary data.</text>
</comment>
<proteinExistence type="predicted"/>
<dbReference type="AlphaFoldDB" id="A0A4Z0JLS8"/>
<sequence>MKANEMKHSCLKWLENNEKYTSLSSNLIQIDTPFLDPSRDYITIYVESSEHDMTLTDDGWTLDYLETHGLTFKKGSKETKMLELILKKFNLIKEDDSIQLKTQAANFPVDKQRYLQGLLQVNDLLLLKECVKKA</sequence>
<dbReference type="Proteomes" id="UP000298021">
    <property type="component" value="Unassembled WGS sequence"/>
</dbReference>
<feature type="domain" description="DUF1828" evidence="1">
    <location>
        <begin position="32"/>
        <end position="121"/>
    </location>
</feature>
<name>A0A4Z0JLS8_9LACO</name>
<protein>
    <submittedName>
        <fullName evidence="2">DUF1828 domain-containing protein</fullName>
    </submittedName>
</protein>
<evidence type="ECO:0000313" key="3">
    <source>
        <dbReference type="Proteomes" id="UP000298021"/>
    </source>
</evidence>
<keyword evidence="3" id="KW-1185">Reference proteome</keyword>
<dbReference type="InterPro" id="IPR014960">
    <property type="entry name" value="DUF1828"/>
</dbReference>
<organism evidence="2 3">
    <name type="scientific">Companilactobacillus suantsaicola</name>
    <dbReference type="NCBI Taxonomy" id="2487723"/>
    <lineage>
        <taxon>Bacteria</taxon>
        <taxon>Bacillati</taxon>
        <taxon>Bacillota</taxon>
        <taxon>Bacilli</taxon>
        <taxon>Lactobacillales</taxon>
        <taxon>Lactobacillaceae</taxon>
        <taxon>Companilactobacillus</taxon>
    </lineage>
</organism>
<dbReference type="OrthoDB" id="2214599at2"/>
<reference evidence="2 3" key="1">
    <citation type="submission" date="2018-10" db="EMBL/GenBank/DDBJ databases">
        <title>Lactobacillus sp. R7 and Lactobacillus sp. R19 isolated from fermented mustard green product of Taiwan.</title>
        <authorList>
            <person name="Lin S.-T."/>
        </authorList>
    </citation>
    <scope>NUCLEOTIDE SEQUENCE [LARGE SCALE GENOMIC DNA]</scope>
    <source>
        <strain evidence="2 3">BCRC 81127</strain>
    </source>
</reference>
<dbReference type="RefSeq" id="WP_135373104.1">
    <property type="nucleotide sequence ID" value="NZ_RKLY01000018.1"/>
</dbReference>
<evidence type="ECO:0000259" key="1">
    <source>
        <dbReference type="Pfam" id="PF08861"/>
    </source>
</evidence>
<evidence type="ECO:0000313" key="2">
    <source>
        <dbReference type="EMBL" id="TGD22802.1"/>
    </source>
</evidence>